<dbReference type="InterPro" id="IPR039422">
    <property type="entry name" value="MarR/SlyA-like"/>
</dbReference>
<name>A0A2V5LBR2_9MICC</name>
<proteinExistence type="predicted"/>
<dbReference type="InterPro" id="IPR036390">
    <property type="entry name" value="WH_DNA-bd_sf"/>
</dbReference>
<sequence length="159" mass="17504">MNSPAPSSNDVKTHHESVGAWAKRYYFANRAAIESVLRPYGIGTTQWYVLYQLANDGPTIQRDLGQLLHLERATLSGIVSTLVRKGHVEQVPGATDQRQRVLHLTKAGRKLWEGLPDPIAVIGATSLQDISEAELATAVRVLKAATQRLNDYMADGDRT</sequence>
<dbReference type="Proteomes" id="UP000247832">
    <property type="component" value="Unassembled WGS sequence"/>
</dbReference>
<dbReference type="GO" id="GO:0003700">
    <property type="term" value="F:DNA-binding transcription factor activity"/>
    <property type="evidence" value="ECO:0007669"/>
    <property type="project" value="InterPro"/>
</dbReference>
<evidence type="ECO:0000313" key="6">
    <source>
        <dbReference type="Proteomes" id="UP000247832"/>
    </source>
</evidence>
<dbReference type="PANTHER" id="PTHR33164">
    <property type="entry name" value="TRANSCRIPTIONAL REGULATOR, MARR FAMILY"/>
    <property type="match status" value="1"/>
</dbReference>
<dbReference type="Pfam" id="PF12802">
    <property type="entry name" value="MarR_2"/>
    <property type="match status" value="1"/>
</dbReference>
<dbReference type="PANTHER" id="PTHR33164:SF43">
    <property type="entry name" value="HTH-TYPE TRANSCRIPTIONAL REPRESSOR YETL"/>
    <property type="match status" value="1"/>
</dbReference>
<feature type="domain" description="HTH marR-type" evidence="4">
    <location>
        <begin position="1"/>
        <end position="147"/>
    </location>
</feature>
<dbReference type="Gene3D" id="1.10.10.10">
    <property type="entry name" value="Winged helix-like DNA-binding domain superfamily/Winged helix DNA-binding domain"/>
    <property type="match status" value="1"/>
</dbReference>
<reference evidence="5 6" key="1">
    <citation type="submission" date="2018-05" db="EMBL/GenBank/DDBJ databases">
        <title>Genetic diversity of glacier-inhabiting Cryobacterium bacteria in China and description of Cryobacterium mengkeensis sp. nov. and Arthrobacter glacialis sp. nov.</title>
        <authorList>
            <person name="Liu Q."/>
            <person name="Xin Y.-H."/>
        </authorList>
    </citation>
    <scope>NUCLEOTIDE SEQUENCE [LARGE SCALE GENOMIC DNA]</scope>
    <source>
        <strain evidence="5 6">LI2</strain>
    </source>
</reference>
<evidence type="ECO:0000256" key="3">
    <source>
        <dbReference type="ARBA" id="ARBA00023163"/>
    </source>
</evidence>
<keyword evidence="6" id="KW-1185">Reference proteome</keyword>
<dbReference type="EMBL" id="QJVD01000004">
    <property type="protein sequence ID" value="PYI68818.1"/>
    <property type="molecule type" value="Genomic_DNA"/>
</dbReference>
<keyword evidence="3" id="KW-0804">Transcription</keyword>
<evidence type="ECO:0000256" key="2">
    <source>
        <dbReference type="ARBA" id="ARBA00023125"/>
    </source>
</evidence>
<accession>A0A2V5LBR2</accession>
<evidence type="ECO:0000313" key="5">
    <source>
        <dbReference type="EMBL" id="PYI68818.1"/>
    </source>
</evidence>
<dbReference type="InterPro" id="IPR023187">
    <property type="entry name" value="Tscrpt_reg_MarR-type_CS"/>
</dbReference>
<dbReference type="AlphaFoldDB" id="A0A2V5LBR2"/>
<organism evidence="5 6">
    <name type="scientific">Arthrobacter livingstonensis</name>
    <dbReference type="NCBI Taxonomy" id="670078"/>
    <lineage>
        <taxon>Bacteria</taxon>
        <taxon>Bacillati</taxon>
        <taxon>Actinomycetota</taxon>
        <taxon>Actinomycetes</taxon>
        <taxon>Micrococcales</taxon>
        <taxon>Micrococcaceae</taxon>
        <taxon>Arthrobacter</taxon>
    </lineage>
</organism>
<dbReference type="SUPFAM" id="SSF46785">
    <property type="entry name" value="Winged helix' DNA-binding domain"/>
    <property type="match status" value="1"/>
</dbReference>
<keyword evidence="1" id="KW-0805">Transcription regulation</keyword>
<dbReference type="GO" id="GO:0006950">
    <property type="term" value="P:response to stress"/>
    <property type="evidence" value="ECO:0007669"/>
    <property type="project" value="TreeGrafter"/>
</dbReference>
<dbReference type="OrthoDB" id="9815567at2"/>
<evidence type="ECO:0000256" key="1">
    <source>
        <dbReference type="ARBA" id="ARBA00023015"/>
    </source>
</evidence>
<gene>
    <name evidence="5" type="ORF">CVV68_05060</name>
</gene>
<protein>
    <submittedName>
        <fullName evidence="5">MarR family transcriptional regulator</fullName>
    </submittedName>
</protein>
<keyword evidence="2" id="KW-0238">DNA-binding</keyword>
<dbReference type="PROSITE" id="PS01117">
    <property type="entry name" value="HTH_MARR_1"/>
    <property type="match status" value="1"/>
</dbReference>
<evidence type="ECO:0000259" key="4">
    <source>
        <dbReference type="PROSITE" id="PS50995"/>
    </source>
</evidence>
<dbReference type="GO" id="GO:0003677">
    <property type="term" value="F:DNA binding"/>
    <property type="evidence" value="ECO:0007669"/>
    <property type="project" value="UniProtKB-KW"/>
</dbReference>
<dbReference type="PROSITE" id="PS50995">
    <property type="entry name" value="HTH_MARR_2"/>
    <property type="match status" value="1"/>
</dbReference>
<comment type="caution">
    <text evidence="5">The sequence shown here is derived from an EMBL/GenBank/DDBJ whole genome shotgun (WGS) entry which is preliminary data.</text>
</comment>
<dbReference type="InterPro" id="IPR036388">
    <property type="entry name" value="WH-like_DNA-bd_sf"/>
</dbReference>
<dbReference type="SMART" id="SM00347">
    <property type="entry name" value="HTH_MARR"/>
    <property type="match status" value="1"/>
</dbReference>
<dbReference type="InterPro" id="IPR000835">
    <property type="entry name" value="HTH_MarR-typ"/>
</dbReference>